<dbReference type="SUPFAM" id="SSF53448">
    <property type="entry name" value="Nucleotide-diphospho-sugar transferases"/>
    <property type="match status" value="1"/>
</dbReference>
<keyword evidence="1" id="KW-0808">Transferase</keyword>
<proteinExistence type="predicted"/>
<protein>
    <submittedName>
        <fullName evidence="1">N-acylneuraminate cytidylyltransferase protein</fullName>
        <ecNumber evidence="1">2.7.7.43</ecNumber>
    </submittedName>
</protein>
<dbReference type="InterPro" id="IPR029044">
    <property type="entry name" value="Nucleotide-diphossugar_trans"/>
</dbReference>
<accession>A0A087S2Y8</accession>
<keyword evidence="2" id="KW-1185">Reference proteome</keyword>
<dbReference type="InterPro" id="IPR002347">
    <property type="entry name" value="SDR_fam"/>
</dbReference>
<dbReference type="EMBL" id="JOSZ01000002">
    <property type="protein sequence ID" value="KFM20092.1"/>
    <property type="molecule type" value="Genomic_DNA"/>
</dbReference>
<dbReference type="CDD" id="cd02513">
    <property type="entry name" value="CMP-NeuAc_Synthase"/>
    <property type="match status" value="1"/>
</dbReference>
<gene>
    <name evidence="1" type="ORF">AAA799P11_00163</name>
</gene>
<name>A0A087S2Y8_9ARCH</name>
<dbReference type="SUPFAM" id="SSF51735">
    <property type="entry name" value="NAD(P)-binding Rossmann-fold domains"/>
    <property type="match status" value="1"/>
</dbReference>
<keyword evidence="1" id="KW-0548">Nucleotidyltransferase</keyword>
<dbReference type="Proteomes" id="UP000029387">
    <property type="component" value="Unassembled WGS sequence"/>
</dbReference>
<dbReference type="PANTHER" id="PTHR21485">
    <property type="entry name" value="HAD SUPERFAMILY MEMBERS CMAS AND KDSC"/>
    <property type="match status" value="1"/>
</dbReference>
<dbReference type="Pfam" id="PF13561">
    <property type="entry name" value="adh_short_C2"/>
    <property type="match status" value="1"/>
</dbReference>
<organism evidence="1 2">
    <name type="scientific">Marine Group I thaumarchaeote SCGC AAA799-P11</name>
    <dbReference type="NCBI Taxonomy" id="1502295"/>
    <lineage>
        <taxon>Archaea</taxon>
        <taxon>Nitrososphaerota</taxon>
        <taxon>Marine Group I</taxon>
    </lineage>
</organism>
<dbReference type="PRINTS" id="PR00080">
    <property type="entry name" value="SDRFAMILY"/>
</dbReference>
<dbReference type="InterPro" id="IPR036291">
    <property type="entry name" value="NAD(P)-bd_dom_sf"/>
</dbReference>
<dbReference type="InterPro" id="IPR050793">
    <property type="entry name" value="CMP-NeuNAc_synthase"/>
</dbReference>
<dbReference type="Gene3D" id="3.40.50.720">
    <property type="entry name" value="NAD(P)-binding Rossmann-like Domain"/>
    <property type="match status" value="1"/>
</dbReference>
<dbReference type="PANTHER" id="PTHR21485:SF3">
    <property type="entry name" value="N-ACYLNEURAMINATE CYTIDYLYLTRANSFERASE"/>
    <property type="match status" value="1"/>
</dbReference>
<reference evidence="1 2" key="1">
    <citation type="submission" date="2014-06" db="EMBL/GenBank/DDBJ databases">
        <authorList>
            <person name="Ngugi D.K."/>
            <person name="Blom J."/>
            <person name="Alam I."/>
            <person name="Rashid M."/>
            <person name="Baalawi W."/>
            <person name="Zhang G."/>
            <person name="Hikmawan T."/>
            <person name="Guan Y."/>
            <person name="Antunes A."/>
            <person name="Siam R."/>
            <person name="El-Dorry H."/>
            <person name="Bajic V."/>
            <person name="Stingl U."/>
        </authorList>
    </citation>
    <scope>NUCLEOTIDE SEQUENCE [LARGE SCALE GENOMIC DNA]</scope>
    <source>
        <strain evidence="1">SCGC AAA799-P11</strain>
    </source>
</reference>
<evidence type="ECO:0000313" key="2">
    <source>
        <dbReference type="Proteomes" id="UP000029387"/>
    </source>
</evidence>
<dbReference type="Gene3D" id="3.90.550.10">
    <property type="entry name" value="Spore Coat Polysaccharide Biosynthesis Protein SpsA, Chain A"/>
    <property type="match status" value="1"/>
</dbReference>
<dbReference type="AlphaFoldDB" id="A0A087S2Y8"/>
<dbReference type="EC" id="2.7.7.43" evidence="1"/>
<dbReference type="Pfam" id="PF02348">
    <property type="entry name" value="CTP_transf_3"/>
    <property type="match status" value="1"/>
</dbReference>
<dbReference type="PRINTS" id="PR00081">
    <property type="entry name" value="GDHRDH"/>
</dbReference>
<comment type="caution">
    <text evidence="1">The sequence shown here is derived from an EMBL/GenBank/DDBJ whole genome shotgun (WGS) entry which is preliminary data.</text>
</comment>
<evidence type="ECO:0000313" key="1">
    <source>
        <dbReference type="EMBL" id="KFM20092.1"/>
    </source>
</evidence>
<sequence>MKILAIIPARGGSKEIPRKNLFPVNGKPLLYYTVSACLNSTLVNRTIVSTDDSEIANVAKNLNAEVVKRPKKLSGDSTSVEPVLKHVLNFLKDKENYVPDVIILPQNTSPLRTSQHIDEALSLLIKKNFDSVLSGYPYHIFVWNKINQSTIKPHSYDPQNRLNRQDTFEQILENGAIYATKTSAFKKSNCRISGKIGFYEMPTELSHNIDTLDDLKKAEKILQEQNQPQNLFSVKGKNIILTGASGLLGSYFARILLERGANMALIDHNPSVSESLKNEFSSTGQNICVYRCDLSKPKEINSTFKKIVKDFSTLDVLINNAAFVSAKSFGIKDFKNFETHPFELWKKSFEVNVDAPFLLCQNVLGIMKKQKSGSIINISSNYGLLGPDFDTYKDEKLWTPPGYAVTKSAILNLTRYIANLYGKDGIRCNTLSPSGVATDKLTNRFKKRYASRNAFKRMAKVSDYAGPMIFLCSDASGYMTGANLIIDGGWTAK</sequence>
<dbReference type="InterPro" id="IPR003329">
    <property type="entry name" value="Cytidylyl_trans"/>
</dbReference>
<dbReference type="GO" id="GO:0008781">
    <property type="term" value="F:N-acylneuraminate cytidylyltransferase activity"/>
    <property type="evidence" value="ECO:0007669"/>
    <property type="project" value="UniProtKB-EC"/>
</dbReference>